<evidence type="ECO:0000256" key="1">
    <source>
        <dbReference type="SAM" id="Phobius"/>
    </source>
</evidence>
<dbReference type="EMBL" id="CP019655">
    <property type="protein sequence ID" value="AVF27572.1"/>
    <property type="molecule type" value="Genomic_DNA"/>
</dbReference>
<reference evidence="3" key="2">
    <citation type="journal article" date="2020" name="Int. J. Med. Microbiol.">
        <title>Discovery of Paenibacillus larvae ERIC V: Phenotypic and genomic comparison to genotypes ERIC I-IV reveal different inventories of virulence factors which correlate with epidemiological prevalences of American Foulbrood.</title>
        <authorList>
            <person name="Beims H."/>
            <person name="Bunk B."/>
            <person name="Erler S."/>
            <person name="Mohr K.I."/>
            <person name="Sproer C."/>
            <person name="Pradella S."/>
            <person name="Gunther G."/>
            <person name="Rohde M."/>
            <person name="von der Ohe W."/>
            <person name="Steinert M."/>
        </authorList>
    </citation>
    <scope>NUCLEOTIDE SEQUENCE</scope>
    <source>
        <strain evidence="3">Eric_III</strain>
    </source>
</reference>
<evidence type="ECO:0000313" key="2">
    <source>
        <dbReference type="EMBL" id="AVF27089.1"/>
    </source>
</evidence>
<evidence type="ECO:0000313" key="3">
    <source>
        <dbReference type="EMBL" id="AVF27572.1"/>
    </source>
</evidence>
<evidence type="ECO:0000313" key="4">
    <source>
        <dbReference type="Proteomes" id="UP000239833"/>
    </source>
</evidence>
<keyword evidence="1" id="KW-0472">Membrane</keyword>
<dbReference type="Proteomes" id="UP000239833">
    <property type="component" value="Chromosome"/>
</dbReference>
<dbReference type="AlphaFoldDB" id="A0A2L1U3S8"/>
<reference evidence="4" key="1">
    <citation type="submission" date="2017-02" db="EMBL/GenBank/DDBJ databases">
        <title>Delineation of Paenibacillus larvae strains originating from foulbrood outbreaks.</title>
        <authorList>
            <person name="Beims H."/>
            <person name="Bunk B."/>
            <person name="Sproeer C."/>
            <person name="Mohr K.I."/>
            <person name="Pradella S."/>
            <person name="Guenther G."/>
            <person name="Rohde M."/>
            <person name="von der Ohe W."/>
            <person name="Steinert M."/>
        </authorList>
    </citation>
    <scope>NUCLEOTIDE SEQUENCE [LARGE SCALE GENOMIC DNA]</scope>
    <source>
        <strain evidence="4">Eric_III</strain>
    </source>
</reference>
<gene>
    <name evidence="2" type="ORF">ERICIII_02962</name>
    <name evidence="3" type="ORF">ERICIII_03462</name>
</gene>
<keyword evidence="1" id="KW-1133">Transmembrane helix</keyword>
<organism evidence="3 4">
    <name type="scientific">Paenibacillus larvae subsp. larvae</name>
    <dbReference type="NCBI Taxonomy" id="147375"/>
    <lineage>
        <taxon>Bacteria</taxon>
        <taxon>Bacillati</taxon>
        <taxon>Bacillota</taxon>
        <taxon>Bacilli</taxon>
        <taxon>Bacillales</taxon>
        <taxon>Paenibacillaceae</taxon>
        <taxon>Paenibacillus</taxon>
    </lineage>
</organism>
<dbReference type="EMBL" id="CP019655">
    <property type="protein sequence ID" value="AVF27089.1"/>
    <property type="molecule type" value="Genomic_DNA"/>
</dbReference>
<proteinExistence type="predicted"/>
<sequence>MIVLAWILAVVYSLKTGLNAAGVIWGENVSTRIVNAISATAAGLVVYFMIAFLRM</sequence>
<dbReference type="RefSeq" id="WP_155121030.1">
    <property type="nucleotide sequence ID" value="NZ_CP019655.1"/>
</dbReference>
<accession>A0A2L1U3S8</accession>
<name>A0A2L1U3S8_9BACL</name>
<protein>
    <submittedName>
        <fullName evidence="3">Uncharacterized protein</fullName>
    </submittedName>
</protein>
<keyword evidence="1" id="KW-0812">Transmembrane</keyword>
<feature type="transmembrane region" description="Helical" evidence="1">
    <location>
        <begin position="36"/>
        <end position="53"/>
    </location>
</feature>